<feature type="compositionally biased region" description="Low complexity" evidence="5">
    <location>
        <begin position="141"/>
        <end position="161"/>
    </location>
</feature>
<keyword evidence="3" id="KW-0131">Cell cycle</keyword>
<dbReference type="CDD" id="cd20512">
    <property type="entry name" value="CYCLIN_CLBs_yeast_rpt2"/>
    <property type="match status" value="1"/>
</dbReference>
<evidence type="ECO:0000256" key="1">
    <source>
        <dbReference type="ARBA" id="ARBA00022618"/>
    </source>
</evidence>
<dbReference type="SMART" id="SM01332">
    <property type="entry name" value="Cyclin_C"/>
    <property type="match status" value="1"/>
</dbReference>
<dbReference type="InterPro" id="IPR048258">
    <property type="entry name" value="Cyclins_cyclin-box"/>
</dbReference>
<dbReference type="PANTHER" id="PTHR10177">
    <property type="entry name" value="CYCLINS"/>
    <property type="match status" value="1"/>
</dbReference>
<evidence type="ECO:0000259" key="7">
    <source>
        <dbReference type="SMART" id="SM01332"/>
    </source>
</evidence>
<feature type="domain" description="Cyclin-like" evidence="6">
    <location>
        <begin position="332"/>
        <end position="416"/>
    </location>
</feature>
<sequence length="594" mass="66311">MSSAIPTRRVTRAAGRTTVLKDKENATARPGRTAASRAKPPSTQAAAEKPENVKPPGLIRATASTAATRAKSIGVAASKADPVPQVKRKREALGEVPKPPENKAKASVGTSDLKGKERVKEIKEKFEGVILQKTTTTTTARKPLRTVVGTTTTTTVTTTATRRTRTAAHGSQAQGLKPLREDDEDAMAVDHPPPPPIPSPKRFVAAREAVRSGVPAASKVPRRIARTSKPDDDEEEVNRVHKKRRTSSDMPDVEALHEEEVENAVAPQEEDPEGDHWDDLDAEDADDPLMVSEYVVEIFEYLKDVEQTTMPNPNYMANQKDLAWKMRGILTDWLIQVHSRFRLLPETLFLCVNIIDRFLSARVVSLAKLQLVGITCMFIAAKLEEIVAPSASNFLYCADSSYTEAEILQAERYVLKTIDWNLSYPNPIHFLRRISKADDYNVQVRTIGKYLLEIQCLEWRLIAAPPSLLAAASIWLARLIIGTPDWTANLAHYSSYRERDIIPTANLMINYILKPIRHQSFFKKYASKKYLKASIFVRDWAFARWEEGSQVSLQAELPALKEIINEQRAQEEEQMLLAQAAQEQGDSDGEVFQA</sequence>
<feature type="region of interest" description="Disordered" evidence="5">
    <location>
        <begin position="1"/>
        <end position="58"/>
    </location>
</feature>
<dbReference type="Proteomes" id="UP000292957">
    <property type="component" value="Unassembled WGS sequence"/>
</dbReference>
<evidence type="ECO:0000256" key="2">
    <source>
        <dbReference type="ARBA" id="ARBA00023127"/>
    </source>
</evidence>
<dbReference type="OrthoDB" id="5590282at2759"/>
<dbReference type="FunFam" id="1.10.472.10:FF:000001">
    <property type="entry name" value="G2/mitotic-specific cyclin"/>
    <property type="match status" value="1"/>
</dbReference>
<evidence type="ECO:0000313" key="8">
    <source>
        <dbReference type="EMBL" id="TBU31404.1"/>
    </source>
</evidence>
<feature type="domain" description="Cyclin-like" evidence="6">
    <location>
        <begin position="429"/>
        <end position="510"/>
    </location>
</feature>
<dbReference type="SMART" id="SM00385">
    <property type="entry name" value="CYCLIN"/>
    <property type="match status" value="2"/>
</dbReference>
<dbReference type="PROSITE" id="PS00292">
    <property type="entry name" value="CYCLINS"/>
    <property type="match status" value="1"/>
</dbReference>
<gene>
    <name evidence="8" type="ORF">BD311DRAFT_117613</name>
</gene>
<dbReference type="GO" id="GO:0016538">
    <property type="term" value="F:cyclin-dependent protein serine/threonine kinase regulator activity"/>
    <property type="evidence" value="ECO:0007669"/>
    <property type="project" value="InterPro"/>
</dbReference>
<dbReference type="Pfam" id="PF02984">
    <property type="entry name" value="Cyclin_C"/>
    <property type="match status" value="1"/>
</dbReference>
<dbReference type="GO" id="GO:0044772">
    <property type="term" value="P:mitotic cell cycle phase transition"/>
    <property type="evidence" value="ECO:0007669"/>
    <property type="project" value="InterPro"/>
</dbReference>
<dbReference type="GO" id="GO:0051301">
    <property type="term" value="P:cell division"/>
    <property type="evidence" value="ECO:0007669"/>
    <property type="project" value="UniProtKB-KW"/>
</dbReference>
<evidence type="ECO:0000256" key="4">
    <source>
        <dbReference type="RuleBase" id="RU000383"/>
    </source>
</evidence>
<evidence type="ECO:0000256" key="5">
    <source>
        <dbReference type="SAM" id="MobiDB-lite"/>
    </source>
</evidence>
<dbReference type="Pfam" id="PF00134">
    <property type="entry name" value="Cyclin_N"/>
    <property type="match status" value="1"/>
</dbReference>
<dbReference type="EMBL" id="ML143399">
    <property type="protein sequence ID" value="TBU31404.1"/>
    <property type="molecule type" value="Genomic_DNA"/>
</dbReference>
<dbReference type="InterPro" id="IPR013763">
    <property type="entry name" value="Cyclin-like_dom"/>
</dbReference>
<proteinExistence type="inferred from homology"/>
<organism evidence="8">
    <name type="scientific">Dichomitus squalens</name>
    <dbReference type="NCBI Taxonomy" id="114155"/>
    <lineage>
        <taxon>Eukaryota</taxon>
        <taxon>Fungi</taxon>
        <taxon>Dikarya</taxon>
        <taxon>Basidiomycota</taxon>
        <taxon>Agaricomycotina</taxon>
        <taxon>Agaricomycetes</taxon>
        <taxon>Polyporales</taxon>
        <taxon>Polyporaceae</taxon>
        <taxon>Dichomitus</taxon>
    </lineage>
</organism>
<dbReference type="SUPFAM" id="SSF47954">
    <property type="entry name" value="Cyclin-like"/>
    <property type="match status" value="2"/>
</dbReference>
<evidence type="ECO:0000256" key="3">
    <source>
        <dbReference type="ARBA" id="ARBA00023306"/>
    </source>
</evidence>
<dbReference type="AlphaFoldDB" id="A0A4Q9MU08"/>
<dbReference type="Gene3D" id="1.10.472.10">
    <property type="entry name" value="Cyclin-like"/>
    <property type="match status" value="2"/>
</dbReference>
<feature type="region of interest" description="Disordered" evidence="5">
    <location>
        <begin position="73"/>
        <end position="116"/>
    </location>
</feature>
<name>A0A4Q9MU08_9APHY</name>
<feature type="region of interest" description="Disordered" evidence="5">
    <location>
        <begin position="213"/>
        <end position="282"/>
    </location>
</feature>
<keyword evidence="1" id="KW-0132">Cell division</keyword>
<dbReference type="InterPro" id="IPR006671">
    <property type="entry name" value="Cyclin_N"/>
</dbReference>
<dbReference type="OMA" id="PACSKNQ"/>
<feature type="compositionally biased region" description="Acidic residues" evidence="5">
    <location>
        <begin position="257"/>
        <end position="273"/>
    </location>
</feature>
<evidence type="ECO:0000259" key="6">
    <source>
        <dbReference type="SMART" id="SM00385"/>
    </source>
</evidence>
<reference evidence="8" key="1">
    <citation type="submission" date="2019-01" db="EMBL/GenBank/DDBJ databases">
        <title>Draft genome sequences of three monokaryotic isolates of the white-rot basidiomycete fungus Dichomitus squalens.</title>
        <authorList>
            <consortium name="DOE Joint Genome Institute"/>
            <person name="Lopez S.C."/>
            <person name="Andreopoulos B."/>
            <person name="Pangilinan J."/>
            <person name="Lipzen A."/>
            <person name="Riley R."/>
            <person name="Ahrendt S."/>
            <person name="Ng V."/>
            <person name="Barry K."/>
            <person name="Daum C."/>
            <person name="Grigoriev I.V."/>
            <person name="Hilden K.S."/>
            <person name="Makela M.R."/>
            <person name="de Vries R.P."/>
        </authorList>
    </citation>
    <scope>NUCLEOTIDE SEQUENCE [LARGE SCALE GENOMIC DNA]</scope>
    <source>
        <strain evidence="8">OM18370.1</strain>
    </source>
</reference>
<dbReference type="InterPro" id="IPR004367">
    <property type="entry name" value="Cyclin_C-dom"/>
</dbReference>
<dbReference type="InterPro" id="IPR036915">
    <property type="entry name" value="Cyclin-like_sf"/>
</dbReference>
<keyword evidence="2 4" id="KW-0195">Cyclin</keyword>
<dbReference type="CDD" id="cd20568">
    <property type="entry name" value="CYCLIN_CLBs_yeast_rpt1"/>
    <property type="match status" value="1"/>
</dbReference>
<dbReference type="InterPro" id="IPR039361">
    <property type="entry name" value="Cyclin"/>
</dbReference>
<protein>
    <submittedName>
        <fullName evidence="8">Cyclin-like protein</fullName>
    </submittedName>
</protein>
<feature type="domain" description="Cyclin C-terminal" evidence="7">
    <location>
        <begin position="425"/>
        <end position="539"/>
    </location>
</feature>
<accession>A0A4Q9MU08</accession>
<comment type="similarity">
    <text evidence="4">Belongs to the cyclin family.</text>
</comment>
<feature type="region of interest" description="Disordered" evidence="5">
    <location>
        <begin position="141"/>
        <end position="179"/>
    </location>
</feature>